<accession>A0A511JPG8</accession>
<organism evidence="2 3">
    <name type="scientific">Cellulomonas terrae</name>
    <dbReference type="NCBI Taxonomy" id="311234"/>
    <lineage>
        <taxon>Bacteria</taxon>
        <taxon>Bacillati</taxon>
        <taxon>Actinomycetota</taxon>
        <taxon>Actinomycetes</taxon>
        <taxon>Micrococcales</taxon>
        <taxon>Cellulomonadaceae</taxon>
        <taxon>Cellulomonas</taxon>
    </lineage>
</organism>
<dbReference type="EMBL" id="BJWH01000021">
    <property type="protein sequence ID" value="GEL99765.1"/>
    <property type="molecule type" value="Genomic_DNA"/>
</dbReference>
<evidence type="ECO:0000256" key="1">
    <source>
        <dbReference type="SAM" id="MobiDB-lite"/>
    </source>
</evidence>
<evidence type="ECO:0000313" key="2">
    <source>
        <dbReference type="EMBL" id="GEL99765.1"/>
    </source>
</evidence>
<proteinExistence type="predicted"/>
<feature type="region of interest" description="Disordered" evidence="1">
    <location>
        <begin position="95"/>
        <end position="116"/>
    </location>
</feature>
<sequence length="616" mass="68017">MSAVHISVEMLDRAVHVIDTSGVLDLACPPRKPGQRGRIGCLYENTRLLFIGLHLCARLGHETTIRGAHMALTEGLDRDSQWKIGVLRPLTSRSRGTRAKAEFDPEAPRLTSSGKPRKRMWEADGVEEIGYDDLANAAKRLRERLDYGLGSAPGLSDGEREARQAAVEAIVDSLIRVTTVPRTGSVFAIDATGQWAWTKGPTADRARAERVLAAMEAAEAAGEALEVADIAIDDDGATAPESAPEVPSANLRGRCLDAAWGYKTSKLGKKEVGFGFHQHTICRVPDPDAEDDDEAVLVDGFALTPANCDVVDASLRIIDRIRKNHGFTGLIGDHLYTNLKAWRWAVPLAERGIEQCLTMGKNDHGIVDVKGAKLQYGWMHCPMAPMADRPLPPENGTKEDWDTYFTKIEDFQRRWAFSRKESGLGASATSKWVCPAVATRVGCHARGGANVQAAIDVGNPVTRPPDDWDSRDCCTNRTVDFTPDPTDTHHQRKLAQRHYYGNRAWRRLFKRRTFVEGIFGILKNPSRQRLRRGQNRLPGLAMATVISALKISLFNEEQLRAWHGRTARGPVDHPLLRADPPSWGFRNLGRDEARAIDATHLDRLRAGAAARESRAA</sequence>
<name>A0A511JPG8_9CELL</name>
<dbReference type="RefSeq" id="WP_146847398.1">
    <property type="nucleotide sequence ID" value="NZ_BJWH01000021.1"/>
</dbReference>
<comment type="caution">
    <text evidence="2">The sequence shown here is derived from an EMBL/GenBank/DDBJ whole genome shotgun (WGS) entry which is preliminary data.</text>
</comment>
<reference evidence="2 3" key="1">
    <citation type="submission" date="2019-07" db="EMBL/GenBank/DDBJ databases">
        <title>Whole genome shotgun sequence of Cellulomonas terrae NBRC 100819.</title>
        <authorList>
            <person name="Hosoyama A."/>
            <person name="Uohara A."/>
            <person name="Ohji S."/>
            <person name="Ichikawa N."/>
        </authorList>
    </citation>
    <scope>NUCLEOTIDE SEQUENCE [LARGE SCALE GENOMIC DNA]</scope>
    <source>
        <strain evidence="2 3">NBRC 100819</strain>
    </source>
</reference>
<dbReference type="OrthoDB" id="4485191at2"/>
<keyword evidence="3" id="KW-1185">Reference proteome</keyword>
<dbReference type="Proteomes" id="UP000321049">
    <property type="component" value="Unassembled WGS sequence"/>
</dbReference>
<evidence type="ECO:0000313" key="3">
    <source>
        <dbReference type="Proteomes" id="UP000321049"/>
    </source>
</evidence>
<gene>
    <name evidence="2" type="ORF">CTE05_33120</name>
</gene>
<dbReference type="AlphaFoldDB" id="A0A511JPG8"/>
<protein>
    <submittedName>
        <fullName evidence="2">Uncharacterized protein</fullName>
    </submittedName>
</protein>